<evidence type="ECO:0000313" key="2">
    <source>
        <dbReference type="EMBL" id="GJN90494.1"/>
    </source>
</evidence>
<feature type="compositionally biased region" description="Low complexity" evidence="1">
    <location>
        <begin position="45"/>
        <end position="63"/>
    </location>
</feature>
<evidence type="ECO:0000313" key="3">
    <source>
        <dbReference type="Proteomes" id="UP001342314"/>
    </source>
</evidence>
<proteinExistence type="predicted"/>
<accession>A0AAV5GKS6</accession>
<name>A0AAV5GKS6_9BASI</name>
<feature type="region of interest" description="Disordered" evidence="1">
    <location>
        <begin position="1"/>
        <end position="66"/>
    </location>
</feature>
<dbReference type="AlphaFoldDB" id="A0AAV5GKS6"/>
<keyword evidence="3" id="KW-1185">Reference proteome</keyword>
<reference evidence="2 3" key="1">
    <citation type="submission" date="2021-12" db="EMBL/GenBank/DDBJ databases">
        <title>High titer production of polyol ester of fatty acids by Rhodotorula paludigena BS15 towards product separation-free biomass refinery.</title>
        <authorList>
            <person name="Mano J."/>
            <person name="Ono H."/>
            <person name="Tanaka T."/>
            <person name="Naito K."/>
            <person name="Sushida H."/>
            <person name="Ike M."/>
            <person name="Tokuyasu K."/>
            <person name="Kitaoka M."/>
        </authorList>
    </citation>
    <scope>NUCLEOTIDE SEQUENCE [LARGE SCALE GENOMIC DNA]</scope>
    <source>
        <strain evidence="2 3">BS15</strain>
    </source>
</reference>
<dbReference type="EMBL" id="BQKY01000007">
    <property type="protein sequence ID" value="GJN90494.1"/>
    <property type="molecule type" value="Genomic_DNA"/>
</dbReference>
<dbReference type="Proteomes" id="UP001342314">
    <property type="component" value="Unassembled WGS sequence"/>
</dbReference>
<gene>
    <name evidence="2" type="ORF">Rhopal_003505-T1</name>
</gene>
<sequence length="220" mass="23667">MASSNNVNDELHFDPEAVDETLDDSHFSSRPASEAASLEPDLLEPEPSFSSASSDTSTPDSLANADYAEVEARALDFLSASSPSTRPSPGFRLEDLPRPLPTATRDCTEAQRTAIEYLKHALDDAERDDWRYRTPTVFDGSASRQIIGASASRDASQLNAALAGGPSTDATWQDHAFNIEAYAVEGLGRAFDDLPVHATQLSDANEWNGRFGEAATGNMT</sequence>
<feature type="region of interest" description="Disordered" evidence="1">
    <location>
        <begin position="78"/>
        <end position="103"/>
    </location>
</feature>
<evidence type="ECO:0000256" key="1">
    <source>
        <dbReference type="SAM" id="MobiDB-lite"/>
    </source>
</evidence>
<comment type="caution">
    <text evidence="2">The sequence shown here is derived from an EMBL/GenBank/DDBJ whole genome shotgun (WGS) entry which is preliminary data.</text>
</comment>
<protein>
    <submittedName>
        <fullName evidence="2">Uncharacterized protein</fullName>
    </submittedName>
</protein>
<organism evidence="2 3">
    <name type="scientific">Rhodotorula paludigena</name>
    <dbReference type="NCBI Taxonomy" id="86838"/>
    <lineage>
        <taxon>Eukaryota</taxon>
        <taxon>Fungi</taxon>
        <taxon>Dikarya</taxon>
        <taxon>Basidiomycota</taxon>
        <taxon>Pucciniomycotina</taxon>
        <taxon>Microbotryomycetes</taxon>
        <taxon>Sporidiobolales</taxon>
        <taxon>Sporidiobolaceae</taxon>
        <taxon>Rhodotorula</taxon>
    </lineage>
</organism>